<sequence>MFGGINMCDSPISCWLASFPKIEFGNFYVITKQYHERVQMTKEYLIFDSARNRHLLAKFNKIKEVFIPCGKCIQCCMSRSKSWEIRSILEKNLFKDCCCLTLTYDDEHLPKCDNYYKDETGTYEIPDDQRGIIFYKDVQDFIKRIRKHFNFKRTIRYICSCEYGTTGTLRPHYHIILFNYTPDDIDPNNVRRSKKGTLLYKSKFLTEKWSKGFVDVGKCDNQACRYIAQYCCKKLLHQTLCKSAKDINTLNIKNKIQREGLHASLGLGLQGFKDNYHTFIYQNFIQYGKFKYAIPRYFVKKLEAICPRLYNEFKKKSHEFFLNYKVDFDELRRLRARSNNIISKLKLFMGDLTNCLVS</sequence>
<feature type="domain" description="Replication-associated protein ORF2/G2P" evidence="1">
    <location>
        <begin position="98"/>
        <end position="234"/>
    </location>
</feature>
<organism evidence="2">
    <name type="scientific">Microvirus mar37</name>
    <dbReference type="NCBI Taxonomy" id="2851171"/>
    <lineage>
        <taxon>Viruses</taxon>
        <taxon>Monodnaviria</taxon>
        <taxon>Sangervirae</taxon>
        <taxon>Phixviricota</taxon>
        <taxon>Malgrandaviricetes</taxon>
        <taxon>Petitvirales</taxon>
        <taxon>Microviridae</taxon>
    </lineage>
</organism>
<evidence type="ECO:0000313" key="2">
    <source>
        <dbReference type="EMBL" id="QXN75187.1"/>
    </source>
</evidence>
<protein>
    <submittedName>
        <fullName evidence="2">Replication initiator protein</fullName>
    </submittedName>
</protein>
<accession>A0A8F5MKP5</accession>
<proteinExistence type="predicted"/>
<reference evidence="2" key="1">
    <citation type="submission" date="2021-04" db="EMBL/GenBank/DDBJ databases">
        <title>Genomes of microviruses identified in yellow-bellied marmot fecal samples.</title>
        <authorList>
            <person name="Varsani A."/>
            <person name="Kraberger S."/>
            <person name="Chatterjee A."/>
            <person name="Richet C."/>
            <person name="Fontenele R.S."/>
            <person name="Schmidlin K."/>
            <person name="Blumstein D.T."/>
        </authorList>
    </citation>
    <scope>NUCLEOTIDE SEQUENCE</scope>
    <source>
        <strain evidence="2">Mar37</strain>
    </source>
</reference>
<name>A0A8F5MKP5_9VIRU</name>
<dbReference type="EMBL" id="MZ089783">
    <property type="protein sequence ID" value="QXN75187.1"/>
    <property type="molecule type" value="Genomic_DNA"/>
</dbReference>
<evidence type="ECO:0000259" key="1">
    <source>
        <dbReference type="Pfam" id="PF23343"/>
    </source>
</evidence>
<dbReference type="Pfam" id="PF23343">
    <property type="entry name" value="REP_ORF2-G2P"/>
    <property type="match status" value="1"/>
</dbReference>
<dbReference type="InterPro" id="IPR056906">
    <property type="entry name" value="ORF2/G2P_dom"/>
</dbReference>